<comment type="caution">
    <text evidence="7">The sequence shown here is derived from an EMBL/GenBank/DDBJ whole genome shotgun (WGS) entry which is preliminary data.</text>
</comment>
<dbReference type="InterPro" id="IPR001670">
    <property type="entry name" value="ADH_Fe/GldA"/>
</dbReference>
<dbReference type="InterPro" id="IPR018211">
    <property type="entry name" value="ADH_Fe_CS"/>
</dbReference>
<sequence>MNSVVLQQPGTIVFGEDSIQQLAECRFITSSEQILMLVATPLLEALAPSVEAIKASGKKVELVEYNFPGEPTFAQFDTLLAISEKFNPDCIIGVGGGSVLDCSKLLAALTGNTQKLAEVVGIGILNGRNRKLICVPTTSGTGSEMSPNAILLNEATLAKSGIISPYLVPDACFIDPALTVSLPAKLTAETGMDALSHCIEAFTNKFAHPAVDTYALKGIELIAANLQRACENGKDMEARAALALGSMYGGLCLGPVNTSAIHALSYGLGGKFHVPHGLANAILMPEVLRFNRIASPARHAQLALALGVEKQSTDEATALAGIEKIAAISKACGIPQHLTEIGIGKEDLSELADIAMNVTRLLKNNPREVTKADAIEIYTKLL</sequence>
<dbReference type="Proteomes" id="UP000076586">
    <property type="component" value="Unassembled WGS sequence"/>
</dbReference>
<keyword evidence="8" id="KW-1185">Reference proteome</keyword>
<dbReference type="Pfam" id="PF25137">
    <property type="entry name" value="ADH_Fe_C"/>
    <property type="match status" value="1"/>
</dbReference>
<evidence type="ECO:0000313" key="8">
    <source>
        <dbReference type="Proteomes" id="UP000076586"/>
    </source>
</evidence>
<comment type="cofactor">
    <cofactor evidence="1">
        <name>Fe cation</name>
        <dbReference type="ChEBI" id="CHEBI:24875"/>
    </cofactor>
</comment>
<evidence type="ECO:0000259" key="5">
    <source>
        <dbReference type="Pfam" id="PF00465"/>
    </source>
</evidence>
<dbReference type="RefSeq" id="WP_068702229.1">
    <property type="nucleotide sequence ID" value="NZ_BDCR01000001.1"/>
</dbReference>
<dbReference type="GO" id="GO:0004022">
    <property type="term" value="F:alcohol dehydrogenase (NAD+) activity"/>
    <property type="evidence" value="ECO:0007669"/>
    <property type="project" value="TreeGrafter"/>
</dbReference>
<dbReference type="FunFam" id="1.20.1090.10:FF:000001">
    <property type="entry name" value="Aldehyde-alcohol dehydrogenase"/>
    <property type="match status" value="1"/>
</dbReference>
<dbReference type="FunFam" id="3.40.50.1970:FF:000003">
    <property type="entry name" value="Alcohol dehydrogenase, iron-containing"/>
    <property type="match status" value="1"/>
</dbReference>
<organism evidence="7 8">
    <name type="scientific">Paludibacter jiangxiensis</name>
    <dbReference type="NCBI Taxonomy" id="681398"/>
    <lineage>
        <taxon>Bacteria</taxon>
        <taxon>Pseudomonadati</taxon>
        <taxon>Bacteroidota</taxon>
        <taxon>Bacteroidia</taxon>
        <taxon>Bacteroidales</taxon>
        <taxon>Paludibacteraceae</taxon>
        <taxon>Paludibacter</taxon>
    </lineage>
</organism>
<protein>
    <submittedName>
        <fullName evidence="7">Alcohol dehydrogenase, class IV</fullName>
    </submittedName>
</protein>
<reference evidence="8" key="2">
    <citation type="journal article" date="2017" name="Genome Announc.">
        <title>Draft genome sequence of Paludibacter jiangxiensis NM7(T), a propionate-producing fermentative bacterium.</title>
        <authorList>
            <person name="Qiu Y.-L."/>
            <person name="Tourlousse D.M."/>
            <person name="Matsuura N."/>
            <person name="Ohashi A."/>
            <person name="Sekiguchi Y."/>
        </authorList>
    </citation>
    <scope>NUCLEOTIDE SEQUENCE [LARGE SCALE GENOMIC DNA]</scope>
    <source>
        <strain evidence="8">NM7</strain>
    </source>
</reference>
<dbReference type="Pfam" id="PF00465">
    <property type="entry name" value="Fe-ADH"/>
    <property type="match status" value="1"/>
</dbReference>
<proteinExistence type="inferred from homology"/>
<dbReference type="InterPro" id="IPR056798">
    <property type="entry name" value="ADH_Fe_C"/>
</dbReference>
<dbReference type="CDD" id="cd08551">
    <property type="entry name" value="Fe-ADH"/>
    <property type="match status" value="1"/>
</dbReference>
<dbReference type="InterPro" id="IPR039697">
    <property type="entry name" value="Alcohol_dehydrogenase_Fe"/>
</dbReference>
<dbReference type="PANTHER" id="PTHR11496">
    <property type="entry name" value="ALCOHOL DEHYDROGENASE"/>
    <property type="match status" value="1"/>
</dbReference>
<evidence type="ECO:0000313" key="7">
    <source>
        <dbReference type="EMBL" id="GAT62218.1"/>
    </source>
</evidence>
<comment type="similarity">
    <text evidence="2">Belongs to the iron-containing alcohol dehydrogenase family.</text>
</comment>
<dbReference type="EMBL" id="BDCR01000001">
    <property type="protein sequence ID" value="GAT62218.1"/>
    <property type="molecule type" value="Genomic_DNA"/>
</dbReference>
<dbReference type="Gene3D" id="3.40.50.1970">
    <property type="match status" value="1"/>
</dbReference>
<accession>A0A170Z024</accession>
<name>A0A170Z024_9BACT</name>
<dbReference type="GO" id="GO:0046872">
    <property type="term" value="F:metal ion binding"/>
    <property type="evidence" value="ECO:0007669"/>
    <property type="project" value="InterPro"/>
</dbReference>
<dbReference type="Gene3D" id="1.20.1090.10">
    <property type="entry name" value="Dehydroquinate synthase-like - alpha domain"/>
    <property type="match status" value="1"/>
</dbReference>
<dbReference type="PROSITE" id="PS00060">
    <property type="entry name" value="ADH_IRON_2"/>
    <property type="match status" value="1"/>
</dbReference>
<keyword evidence="4" id="KW-0520">NAD</keyword>
<evidence type="ECO:0000256" key="1">
    <source>
        <dbReference type="ARBA" id="ARBA00001962"/>
    </source>
</evidence>
<evidence type="ECO:0000259" key="6">
    <source>
        <dbReference type="Pfam" id="PF25137"/>
    </source>
</evidence>
<keyword evidence="3" id="KW-0560">Oxidoreductase</keyword>
<dbReference type="PANTHER" id="PTHR11496:SF102">
    <property type="entry name" value="ALCOHOL DEHYDROGENASE 4"/>
    <property type="match status" value="1"/>
</dbReference>
<evidence type="ECO:0000256" key="3">
    <source>
        <dbReference type="ARBA" id="ARBA00023002"/>
    </source>
</evidence>
<dbReference type="STRING" id="681398.PJIAN_1811"/>
<feature type="domain" description="Fe-containing alcohol dehydrogenase-like C-terminal" evidence="6">
    <location>
        <begin position="187"/>
        <end position="381"/>
    </location>
</feature>
<reference evidence="8" key="1">
    <citation type="submission" date="2016-04" db="EMBL/GenBank/DDBJ databases">
        <title>Draft genome sequence of Paludibacter jiangxiensis strain NM7.</title>
        <authorList>
            <person name="Qiu Y."/>
            <person name="Matsuura N."/>
            <person name="Ohashi A."/>
            <person name="Tourlousse M.D."/>
            <person name="Sekiguchi Y."/>
        </authorList>
    </citation>
    <scope>NUCLEOTIDE SEQUENCE [LARGE SCALE GENOMIC DNA]</scope>
    <source>
        <strain evidence="8">NM7</strain>
    </source>
</reference>
<dbReference type="AlphaFoldDB" id="A0A170Z024"/>
<feature type="domain" description="Alcohol dehydrogenase iron-type/glycerol dehydrogenase GldA" evidence="5">
    <location>
        <begin position="9"/>
        <end position="176"/>
    </location>
</feature>
<dbReference type="OrthoDB" id="9801156at2"/>
<gene>
    <name evidence="7" type="ORF">PJIAN_1811</name>
</gene>
<evidence type="ECO:0000256" key="4">
    <source>
        <dbReference type="ARBA" id="ARBA00023027"/>
    </source>
</evidence>
<evidence type="ECO:0000256" key="2">
    <source>
        <dbReference type="ARBA" id="ARBA00007358"/>
    </source>
</evidence>
<dbReference type="SUPFAM" id="SSF56796">
    <property type="entry name" value="Dehydroquinate synthase-like"/>
    <property type="match status" value="1"/>
</dbReference>